<name>A0ABD2QBE3_9PLAT</name>
<accession>A0ABD2QBE3</accession>
<dbReference type="AlphaFoldDB" id="A0ABD2QBE3"/>
<evidence type="ECO:0000256" key="1">
    <source>
        <dbReference type="ARBA" id="ARBA00009045"/>
    </source>
</evidence>
<reference evidence="2 3" key="1">
    <citation type="submission" date="2024-11" db="EMBL/GenBank/DDBJ databases">
        <title>Adaptive evolution of stress response genes in parasites aligns with host niche diversity.</title>
        <authorList>
            <person name="Hahn C."/>
            <person name="Resl P."/>
        </authorList>
    </citation>
    <scope>NUCLEOTIDE SEQUENCE [LARGE SCALE GENOMIC DNA]</scope>
    <source>
        <strain evidence="2">EGGRZ-B1_66</strain>
        <tissue evidence="2">Body</tissue>
    </source>
</reference>
<dbReference type="PANTHER" id="PTHR45965">
    <property type="entry name" value="INACTIVE RHOMBOID PROTEIN"/>
    <property type="match status" value="1"/>
</dbReference>
<comment type="caution">
    <text evidence="2">The sequence shown here is derived from an EMBL/GenBank/DDBJ whole genome shotgun (WGS) entry which is preliminary data.</text>
</comment>
<sequence>MCDGIVEASQKLDFLNCPVVGRPCCVGLSGQCIVTTHEHCDFLNGEFNGNASSCSQVDCLAQACKMTPFYEDHPNQIYRIFTSIFLHDRLARQFRSNIWRIV</sequence>
<keyword evidence="3" id="KW-1185">Reference proteome</keyword>
<dbReference type="PANTHER" id="PTHR45965:SF3">
    <property type="entry name" value="INACTIVE RHOMBOID PROTEIN 1"/>
    <property type="match status" value="1"/>
</dbReference>
<dbReference type="InterPro" id="IPR051512">
    <property type="entry name" value="Inactive_Rhomboid"/>
</dbReference>
<dbReference type="Proteomes" id="UP001626550">
    <property type="component" value="Unassembled WGS sequence"/>
</dbReference>
<proteinExistence type="inferred from homology"/>
<organism evidence="2 3">
    <name type="scientific">Cichlidogyrus casuarinus</name>
    <dbReference type="NCBI Taxonomy" id="1844966"/>
    <lineage>
        <taxon>Eukaryota</taxon>
        <taxon>Metazoa</taxon>
        <taxon>Spiralia</taxon>
        <taxon>Lophotrochozoa</taxon>
        <taxon>Platyhelminthes</taxon>
        <taxon>Monogenea</taxon>
        <taxon>Monopisthocotylea</taxon>
        <taxon>Dactylogyridea</taxon>
        <taxon>Ancyrocephalidae</taxon>
        <taxon>Cichlidogyrus</taxon>
    </lineage>
</organism>
<comment type="similarity">
    <text evidence="1">Belongs to the peptidase S54 family.</text>
</comment>
<evidence type="ECO:0000313" key="3">
    <source>
        <dbReference type="Proteomes" id="UP001626550"/>
    </source>
</evidence>
<gene>
    <name evidence="2" type="primary">RHBDF1</name>
    <name evidence="2" type="ORF">Ciccas_004473</name>
</gene>
<evidence type="ECO:0000313" key="2">
    <source>
        <dbReference type="EMBL" id="KAL3316875.1"/>
    </source>
</evidence>
<protein>
    <submittedName>
        <fullName evidence="2">Inactive rhomboid protein 1</fullName>
    </submittedName>
</protein>
<dbReference type="EMBL" id="JBJKFK010000470">
    <property type="protein sequence ID" value="KAL3316875.1"/>
    <property type="molecule type" value="Genomic_DNA"/>
</dbReference>